<proteinExistence type="predicted"/>
<dbReference type="Gene3D" id="2.60.40.10">
    <property type="entry name" value="Immunoglobulins"/>
    <property type="match status" value="1"/>
</dbReference>
<name>A0ABY7VVA3_9BACT</name>
<keyword evidence="5" id="KW-1185">Reference proteome</keyword>
<dbReference type="Pfam" id="PF03629">
    <property type="entry name" value="SASA"/>
    <property type="match status" value="2"/>
</dbReference>
<evidence type="ECO:0000259" key="3">
    <source>
        <dbReference type="Pfam" id="PF03629"/>
    </source>
</evidence>
<evidence type="ECO:0000313" key="4">
    <source>
        <dbReference type="EMBL" id="WDE98150.1"/>
    </source>
</evidence>
<dbReference type="EMBL" id="CP117812">
    <property type="protein sequence ID" value="WDE98150.1"/>
    <property type="molecule type" value="Genomic_DNA"/>
</dbReference>
<dbReference type="RefSeq" id="WP_274152955.1">
    <property type="nucleotide sequence ID" value="NZ_CP117812.1"/>
</dbReference>
<dbReference type="PANTHER" id="PTHR22901">
    <property type="entry name" value="SIALATE O-ACETYLESTERASE"/>
    <property type="match status" value="1"/>
</dbReference>
<organism evidence="4 5">
    <name type="scientific">Lentisphaera profundi</name>
    <dbReference type="NCBI Taxonomy" id="1658616"/>
    <lineage>
        <taxon>Bacteria</taxon>
        <taxon>Pseudomonadati</taxon>
        <taxon>Lentisphaerota</taxon>
        <taxon>Lentisphaeria</taxon>
        <taxon>Lentisphaerales</taxon>
        <taxon>Lentisphaeraceae</taxon>
        <taxon>Lentisphaera</taxon>
    </lineage>
</organism>
<dbReference type="Gene3D" id="3.40.50.1110">
    <property type="entry name" value="SGNH hydrolase"/>
    <property type="match status" value="1"/>
</dbReference>
<feature type="chain" id="PRO_5045819214" evidence="2">
    <location>
        <begin position="20"/>
        <end position="539"/>
    </location>
</feature>
<evidence type="ECO:0000313" key="5">
    <source>
        <dbReference type="Proteomes" id="UP001214250"/>
    </source>
</evidence>
<dbReference type="InterPro" id="IPR005181">
    <property type="entry name" value="SASA"/>
</dbReference>
<evidence type="ECO:0000256" key="1">
    <source>
        <dbReference type="ARBA" id="ARBA00022801"/>
    </source>
</evidence>
<feature type="domain" description="Sialate O-acetylesterase" evidence="3">
    <location>
        <begin position="104"/>
        <end position="223"/>
    </location>
</feature>
<evidence type="ECO:0000256" key="2">
    <source>
        <dbReference type="SAM" id="SignalP"/>
    </source>
</evidence>
<dbReference type="PANTHER" id="PTHR22901:SF0">
    <property type="entry name" value="SIALATE O-ACETYLESTERASE"/>
    <property type="match status" value="1"/>
</dbReference>
<reference evidence="4 5" key="1">
    <citation type="submission" date="2023-02" db="EMBL/GenBank/DDBJ databases">
        <title>Genome sequence of Lentisphaera profundi SAORIC-696.</title>
        <authorList>
            <person name="Kim e."/>
            <person name="Cho J.-C."/>
            <person name="Choi A."/>
            <person name="Kang I."/>
        </authorList>
    </citation>
    <scope>NUCLEOTIDE SEQUENCE [LARGE SCALE GENOMIC DNA]</scope>
    <source>
        <strain evidence="4 5">SAORIC-696</strain>
    </source>
</reference>
<sequence>MNKLFLTALALVASFQLSAEIKLHQLFSDGAVLQRGQAVPVWGWADAGSTVDVSFAGQTKSAKADKNGKWMVKFDSLEASAEGRNLEVKNGSENLSVKNILVGEVWLCSGQSNMDFAIKQLVKPTREKEYMPLAEYIKNEMETAKDPLFRQIEVRKETTYGKELENINGDWAQVSPETNGGFTATGYFFGRELRKTLNVPVGLIKCAWGGTLVEPWVPMPKYQTTDELKAFYAEEKAKLEKGSSWWTPEKAKALHEKKLIEWEAKKVAAKAEKKKFNQRKPRMVSDPAKSNRLPSTLYNGMIAPLVPYAVKGAIWYQGESNSGYQNENYQRHFTALIEGWRTAWGQDRLDFFWCQLAQFRDPAKSPVDNDGWVNVCYQQFQTLAVPNTGMAVLNDIGEAKDIHPHNKIDAGKRLALSALHTSYGKTDHVYSGPLYKSHKIEASKVIVQFDQVGSGLMTGKKVLLDPVVETQDELKHFQIKGSDNVWKWATAKIISKDSVEVSHPEISAPIEVRYAWASNAKGANLYNKEGLPASLFKTK</sequence>
<keyword evidence="1" id="KW-0378">Hydrolase</keyword>
<dbReference type="InterPro" id="IPR039329">
    <property type="entry name" value="SIAE"/>
</dbReference>
<dbReference type="SUPFAM" id="SSF52266">
    <property type="entry name" value="SGNH hydrolase"/>
    <property type="match status" value="1"/>
</dbReference>
<dbReference type="InterPro" id="IPR013783">
    <property type="entry name" value="Ig-like_fold"/>
</dbReference>
<keyword evidence="2" id="KW-0732">Signal</keyword>
<gene>
    <name evidence="4" type="ORF">PQO03_20225</name>
</gene>
<feature type="signal peptide" evidence="2">
    <location>
        <begin position="1"/>
        <end position="19"/>
    </location>
</feature>
<accession>A0ABY7VVA3</accession>
<protein>
    <submittedName>
        <fullName evidence="4">Sialate O-acetylesterase</fullName>
    </submittedName>
</protein>
<feature type="domain" description="Sialate O-acetylesterase" evidence="3">
    <location>
        <begin position="297"/>
        <end position="414"/>
    </location>
</feature>
<dbReference type="Proteomes" id="UP001214250">
    <property type="component" value="Chromosome 2"/>
</dbReference>
<dbReference type="InterPro" id="IPR036514">
    <property type="entry name" value="SGNH_hydro_sf"/>
</dbReference>